<name>A0A5A8F6K1_9BACT</name>
<protein>
    <submittedName>
        <fullName evidence="1">Uncharacterized protein</fullName>
    </submittedName>
</protein>
<reference evidence="1 2" key="1">
    <citation type="submission" date="2019-06" db="EMBL/GenBank/DDBJ databases">
        <title>Genomic insights into carbon and energy metabolism of Deferribacter autotrophicus revealed new metabolic traits in the phylum Deferribacteres.</title>
        <authorList>
            <person name="Slobodkin A.I."/>
            <person name="Slobodkina G.B."/>
            <person name="Allioux M."/>
            <person name="Alain K."/>
            <person name="Jebbar M."/>
            <person name="Shadrin V."/>
            <person name="Kublanov I.V."/>
            <person name="Toshchakov S.V."/>
            <person name="Bonch-Osmolovskaya E.A."/>
        </authorList>
    </citation>
    <scope>NUCLEOTIDE SEQUENCE [LARGE SCALE GENOMIC DNA]</scope>
    <source>
        <strain evidence="1 2">SL50</strain>
    </source>
</reference>
<proteinExistence type="predicted"/>
<gene>
    <name evidence="1" type="ORF">FHQ18_09445</name>
</gene>
<keyword evidence="2" id="KW-1185">Reference proteome</keyword>
<accession>A0A5A8F6K1</accession>
<sequence length="109" mass="12866">MAHIKYVESYIRKPPVVLKCINQTTPQYIDSNKASDIYLNKIIKNTLKIIEDKIKSVFDGEVEFKVEDGKFYFILKDADVDVYDKLDDIYDYIYEQPFPLIEKIFITTV</sequence>
<evidence type="ECO:0000313" key="1">
    <source>
        <dbReference type="EMBL" id="KAA0257556.1"/>
    </source>
</evidence>
<evidence type="ECO:0000313" key="2">
    <source>
        <dbReference type="Proteomes" id="UP000322876"/>
    </source>
</evidence>
<dbReference type="RefSeq" id="WP_149266937.1">
    <property type="nucleotide sequence ID" value="NZ_VFJB01000007.1"/>
</dbReference>
<comment type="caution">
    <text evidence="1">The sequence shown here is derived from an EMBL/GenBank/DDBJ whole genome shotgun (WGS) entry which is preliminary data.</text>
</comment>
<organism evidence="1 2">
    <name type="scientific">Deferribacter autotrophicus</name>
    <dbReference type="NCBI Taxonomy" id="500465"/>
    <lineage>
        <taxon>Bacteria</taxon>
        <taxon>Pseudomonadati</taxon>
        <taxon>Deferribacterota</taxon>
        <taxon>Deferribacteres</taxon>
        <taxon>Deferribacterales</taxon>
        <taxon>Deferribacteraceae</taxon>
        <taxon>Deferribacter</taxon>
    </lineage>
</organism>
<dbReference type="AlphaFoldDB" id="A0A5A8F6K1"/>
<dbReference type="EMBL" id="VFJB01000007">
    <property type="protein sequence ID" value="KAA0257556.1"/>
    <property type="molecule type" value="Genomic_DNA"/>
</dbReference>
<dbReference type="Proteomes" id="UP000322876">
    <property type="component" value="Unassembled WGS sequence"/>
</dbReference>